<proteinExistence type="predicted"/>
<keyword evidence="2" id="KW-1185">Reference proteome</keyword>
<dbReference type="Proteomes" id="UP000237000">
    <property type="component" value="Unassembled WGS sequence"/>
</dbReference>
<reference evidence="2" key="1">
    <citation type="submission" date="2016-06" db="EMBL/GenBank/DDBJ databases">
        <title>Parallel loss of symbiosis genes in relatives of nitrogen-fixing non-legume Parasponia.</title>
        <authorList>
            <person name="Van Velzen R."/>
            <person name="Holmer R."/>
            <person name="Bu F."/>
            <person name="Rutten L."/>
            <person name="Van Zeijl A."/>
            <person name="Liu W."/>
            <person name="Santuari L."/>
            <person name="Cao Q."/>
            <person name="Sharma T."/>
            <person name="Shen D."/>
            <person name="Roswanjaya Y."/>
            <person name="Wardhani T."/>
            <person name="Kalhor M.S."/>
            <person name="Jansen J."/>
            <person name="Van den Hoogen J."/>
            <person name="Gungor B."/>
            <person name="Hartog M."/>
            <person name="Hontelez J."/>
            <person name="Verver J."/>
            <person name="Yang W.-C."/>
            <person name="Schijlen E."/>
            <person name="Repin R."/>
            <person name="Schilthuizen M."/>
            <person name="Schranz E."/>
            <person name="Heidstra R."/>
            <person name="Miyata K."/>
            <person name="Fedorova E."/>
            <person name="Kohlen W."/>
            <person name="Bisseling T."/>
            <person name="Smit S."/>
            <person name="Geurts R."/>
        </authorList>
    </citation>
    <scope>NUCLEOTIDE SEQUENCE [LARGE SCALE GENOMIC DNA]</scope>
    <source>
        <strain evidence="2">cv. RG33-2</strain>
    </source>
</reference>
<protein>
    <recommendedName>
        <fullName evidence="3">DUF4219 domain-containing protein</fullName>
    </recommendedName>
</protein>
<sequence length="115" mass="13942">MASPNNFSFQYEGLSPPKSPFFNKSNCNYWRNRMYIYFRSIDFDLWYIITKNTLKITKIIDGREVEKDIEEYDEKDKITFTKNGRVRNIFMCGLNRNIYIIMLRRLDMLMNYGTC</sequence>
<dbReference type="EMBL" id="JXTC01000090">
    <property type="protein sequence ID" value="PON89778.1"/>
    <property type="molecule type" value="Genomic_DNA"/>
</dbReference>
<evidence type="ECO:0000313" key="1">
    <source>
        <dbReference type="EMBL" id="PON89778.1"/>
    </source>
</evidence>
<organism evidence="1 2">
    <name type="scientific">Trema orientale</name>
    <name type="common">Charcoal tree</name>
    <name type="synonym">Celtis orientalis</name>
    <dbReference type="NCBI Taxonomy" id="63057"/>
    <lineage>
        <taxon>Eukaryota</taxon>
        <taxon>Viridiplantae</taxon>
        <taxon>Streptophyta</taxon>
        <taxon>Embryophyta</taxon>
        <taxon>Tracheophyta</taxon>
        <taxon>Spermatophyta</taxon>
        <taxon>Magnoliopsida</taxon>
        <taxon>eudicotyledons</taxon>
        <taxon>Gunneridae</taxon>
        <taxon>Pentapetalae</taxon>
        <taxon>rosids</taxon>
        <taxon>fabids</taxon>
        <taxon>Rosales</taxon>
        <taxon>Cannabaceae</taxon>
        <taxon>Trema</taxon>
    </lineage>
</organism>
<dbReference type="AlphaFoldDB" id="A0A2P5EW69"/>
<comment type="caution">
    <text evidence="1">The sequence shown here is derived from an EMBL/GenBank/DDBJ whole genome shotgun (WGS) entry which is preliminary data.</text>
</comment>
<dbReference type="InParanoid" id="A0A2P5EW69"/>
<name>A0A2P5EW69_TREOI</name>
<gene>
    <name evidence="1" type="ORF">TorRG33x02_144580</name>
</gene>
<evidence type="ECO:0000313" key="2">
    <source>
        <dbReference type="Proteomes" id="UP000237000"/>
    </source>
</evidence>
<evidence type="ECO:0008006" key="3">
    <source>
        <dbReference type="Google" id="ProtNLM"/>
    </source>
</evidence>
<accession>A0A2P5EW69</accession>